<organism evidence="22 23">
    <name type="scientific">Marivibrio halodurans</name>
    <dbReference type="NCBI Taxonomy" id="2039722"/>
    <lineage>
        <taxon>Bacteria</taxon>
        <taxon>Pseudomonadati</taxon>
        <taxon>Pseudomonadota</taxon>
        <taxon>Alphaproteobacteria</taxon>
        <taxon>Rhodospirillales</taxon>
        <taxon>Rhodospirillaceae</taxon>
        <taxon>Marivibrio</taxon>
    </lineage>
</organism>
<dbReference type="InterPro" id="IPR013767">
    <property type="entry name" value="PAS_fold"/>
</dbReference>
<feature type="transmembrane region" description="Helical" evidence="17">
    <location>
        <begin position="12"/>
        <end position="35"/>
    </location>
</feature>
<dbReference type="InterPro" id="IPR003661">
    <property type="entry name" value="HisK_dim/P_dom"/>
</dbReference>
<evidence type="ECO:0000259" key="21">
    <source>
        <dbReference type="PROSITE" id="PS50894"/>
    </source>
</evidence>
<comment type="subcellular location">
    <subcellularLocation>
        <location evidence="2">Cell inner membrane</location>
        <topology evidence="2">Multi-pass membrane protein</topology>
    </subcellularLocation>
</comment>
<evidence type="ECO:0000259" key="18">
    <source>
        <dbReference type="PROSITE" id="PS50109"/>
    </source>
</evidence>
<dbReference type="SUPFAM" id="SSF47384">
    <property type="entry name" value="Homodimeric domain of signal transducing histidine kinase"/>
    <property type="match status" value="1"/>
</dbReference>
<comment type="caution">
    <text evidence="22">The sequence shown here is derived from an EMBL/GenBank/DDBJ whole genome shotgun (WGS) entry which is preliminary data.</text>
</comment>
<dbReference type="InterPro" id="IPR036890">
    <property type="entry name" value="HATPase_C_sf"/>
</dbReference>
<evidence type="ECO:0000259" key="20">
    <source>
        <dbReference type="PROSITE" id="PS50112"/>
    </source>
</evidence>
<feature type="modified residue" description="Phosphohistidine" evidence="14">
    <location>
        <position position="699"/>
    </location>
</feature>
<keyword evidence="7" id="KW-0808">Transferase</keyword>
<dbReference type="EMBL" id="JAGMWN010000010">
    <property type="protein sequence ID" value="MBP5858668.1"/>
    <property type="molecule type" value="Genomic_DNA"/>
</dbReference>
<dbReference type="InterPro" id="IPR000014">
    <property type="entry name" value="PAS"/>
</dbReference>
<evidence type="ECO:0000256" key="10">
    <source>
        <dbReference type="ARBA" id="ARBA00022840"/>
    </source>
</evidence>
<evidence type="ECO:0000313" key="23">
    <source>
        <dbReference type="Proteomes" id="UP000672602"/>
    </source>
</evidence>
<dbReference type="Gene3D" id="1.10.287.130">
    <property type="match status" value="1"/>
</dbReference>
<keyword evidence="13 17" id="KW-0472">Membrane</keyword>
<evidence type="ECO:0000259" key="19">
    <source>
        <dbReference type="PROSITE" id="PS50110"/>
    </source>
</evidence>
<feature type="region of interest" description="Disordered" evidence="16">
    <location>
        <begin position="462"/>
        <end position="497"/>
    </location>
</feature>
<dbReference type="InterPro" id="IPR036097">
    <property type="entry name" value="HisK_dim/P_sf"/>
</dbReference>
<evidence type="ECO:0000256" key="6">
    <source>
        <dbReference type="ARBA" id="ARBA00022553"/>
    </source>
</evidence>
<feature type="domain" description="Histidine kinase" evidence="18">
    <location>
        <begin position="239"/>
        <end position="459"/>
    </location>
</feature>
<sequence>MTDKTTGYPKNIYPALAIGVSFAVAMTLAGLVGGIGKGGVGERAGAWIDVLSGFIASHSVLRDGLLGLMVLVLFGVVVFLLHRIDRMHRLHQGALAHVEALYENSPDGTISVDAEGRILRCNDATVAMLGYPRRELIGRPVDSLVPAEARGRHEGLRRGFFAGSENRLMRPEKPVVALARDGRRLPVDISLCRARTPDGEVVIATMRDVSQQQRMVERLTEATRAAEIANRTKSDFLTSVSREIRAPLNGVLDMMTLIEREPLSRSVREKVRSAEESGAFLLALINQLEDFAAIEAGHVEMREEAFDLTAMLDGLHAMFSPPAREKGLNLDIRAVPSDPPTLIGDYTHIRQVIFNLLGNAVKFTDTGSVRLETTLSLSDGADAGMLSCTVRDSGPGIAAGAVNTIFERFAQTEEGRKRGGTGLGLSISRDLAERMGGHLTVTSTPGVGSLFTLTLPIRRANGSALRPVDGETDAKPEAPSTSPSTSPNTSPTTSPVDSCARPLRILVAEDNSVNQVVIASILRREGHDVEVVNDGRLALDRVGAAEAGDESGLDILLMDIRMAEMDGLAATRAIRGIGVPAERLPIIGLTGQDDPDAHARYVEAGMQDVLTKPLRVADLREAIARNMPAAVPSMHVASGRDAEDAATLIDRNIVDQLIETLPTDRMRALMARLGGETDRLAAILRAPESDLGARRAAAHELRGMLGNYGLDAAALCAARFERVGMSRNEREKEAARLVMLALRGITAIEALLDAPADASTGSAR</sequence>
<keyword evidence="11 17" id="KW-1133">Transmembrane helix</keyword>
<dbReference type="Gene3D" id="3.30.450.20">
    <property type="entry name" value="PAS domain"/>
    <property type="match status" value="1"/>
</dbReference>
<comment type="catalytic activity">
    <reaction evidence="1">
        <text>ATP + protein L-histidine = ADP + protein N-phospho-L-histidine.</text>
        <dbReference type="EC" id="2.7.13.3"/>
    </reaction>
</comment>
<evidence type="ECO:0000256" key="4">
    <source>
        <dbReference type="ARBA" id="ARBA00022475"/>
    </source>
</evidence>
<feature type="compositionally biased region" description="Low complexity" evidence="16">
    <location>
        <begin position="479"/>
        <end position="495"/>
    </location>
</feature>
<keyword evidence="4" id="KW-1003">Cell membrane</keyword>
<evidence type="ECO:0000256" key="7">
    <source>
        <dbReference type="ARBA" id="ARBA00022679"/>
    </source>
</evidence>
<dbReference type="InterPro" id="IPR005467">
    <property type="entry name" value="His_kinase_dom"/>
</dbReference>
<dbReference type="Gene3D" id="1.20.120.160">
    <property type="entry name" value="HPT domain"/>
    <property type="match status" value="1"/>
</dbReference>
<dbReference type="PROSITE" id="PS50894">
    <property type="entry name" value="HPT"/>
    <property type="match status" value="1"/>
</dbReference>
<reference evidence="22" key="1">
    <citation type="submission" date="2021-04" db="EMBL/GenBank/DDBJ databases">
        <authorList>
            <person name="Zhang D.-C."/>
        </authorList>
    </citation>
    <scope>NUCLEOTIDE SEQUENCE</scope>
    <source>
        <strain evidence="22">CGMCC 1.15697</strain>
    </source>
</reference>
<dbReference type="RefSeq" id="WP_210683260.1">
    <property type="nucleotide sequence ID" value="NZ_JAGMWN010000010.1"/>
</dbReference>
<feature type="modified residue" description="4-aspartylphosphate" evidence="15">
    <location>
        <position position="559"/>
    </location>
</feature>
<dbReference type="PANTHER" id="PTHR43047:SF64">
    <property type="entry name" value="HISTIDINE KINASE CONTAINING CHEY-HOMOLOGOUS RECEIVER DOMAIN AND PAS DOMAIN-RELATED"/>
    <property type="match status" value="1"/>
</dbReference>
<dbReference type="InterPro" id="IPR003594">
    <property type="entry name" value="HATPase_dom"/>
</dbReference>
<gene>
    <name evidence="22" type="ORF">KAJ83_16735</name>
</gene>
<evidence type="ECO:0000256" key="8">
    <source>
        <dbReference type="ARBA" id="ARBA00022692"/>
    </source>
</evidence>
<dbReference type="GO" id="GO:0005886">
    <property type="term" value="C:plasma membrane"/>
    <property type="evidence" value="ECO:0007669"/>
    <property type="project" value="UniProtKB-SubCell"/>
</dbReference>
<dbReference type="PANTHER" id="PTHR43047">
    <property type="entry name" value="TWO-COMPONENT HISTIDINE PROTEIN KINASE"/>
    <property type="match status" value="1"/>
</dbReference>
<dbReference type="InterPro" id="IPR036641">
    <property type="entry name" value="HPT_dom_sf"/>
</dbReference>
<dbReference type="EC" id="2.7.13.3" evidence="3"/>
<dbReference type="CDD" id="cd16922">
    <property type="entry name" value="HATPase_EvgS-ArcB-TorS-like"/>
    <property type="match status" value="1"/>
</dbReference>
<feature type="domain" description="PAS" evidence="20">
    <location>
        <begin position="94"/>
        <end position="139"/>
    </location>
</feature>
<keyword evidence="12" id="KW-0902">Two-component regulatory system</keyword>
<evidence type="ECO:0000256" key="16">
    <source>
        <dbReference type="SAM" id="MobiDB-lite"/>
    </source>
</evidence>
<dbReference type="InterPro" id="IPR004358">
    <property type="entry name" value="Sig_transdc_His_kin-like_C"/>
</dbReference>
<dbReference type="CDD" id="cd00082">
    <property type="entry name" value="HisKA"/>
    <property type="match status" value="1"/>
</dbReference>
<keyword evidence="10" id="KW-0547">Nucleotide-binding</keyword>
<dbReference type="Pfam" id="PF00512">
    <property type="entry name" value="HisKA"/>
    <property type="match status" value="1"/>
</dbReference>
<dbReference type="Pfam" id="PF02518">
    <property type="entry name" value="HATPase_c"/>
    <property type="match status" value="1"/>
</dbReference>
<dbReference type="NCBIfam" id="TIGR00229">
    <property type="entry name" value="sensory_box"/>
    <property type="match status" value="1"/>
</dbReference>
<feature type="transmembrane region" description="Helical" evidence="17">
    <location>
        <begin position="64"/>
        <end position="81"/>
    </location>
</feature>
<dbReference type="PRINTS" id="PR00344">
    <property type="entry name" value="BCTRLSENSOR"/>
</dbReference>
<evidence type="ECO:0000256" key="3">
    <source>
        <dbReference type="ARBA" id="ARBA00012438"/>
    </source>
</evidence>
<dbReference type="PROSITE" id="PS50110">
    <property type="entry name" value="RESPONSE_REGULATORY"/>
    <property type="match status" value="1"/>
</dbReference>
<dbReference type="Proteomes" id="UP000672602">
    <property type="component" value="Unassembled WGS sequence"/>
</dbReference>
<evidence type="ECO:0000256" key="13">
    <source>
        <dbReference type="ARBA" id="ARBA00023136"/>
    </source>
</evidence>
<dbReference type="Pfam" id="PF00989">
    <property type="entry name" value="PAS"/>
    <property type="match status" value="1"/>
</dbReference>
<dbReference type="InterPro" id="IPR035965">
    <property type="entry name" value="PAS-like_dom_sf"/>
</dbReference>
<dbReference type="FunFam" id="3.30.565.10:FF:000010">
    <property type="entry name" value="Sensor histidine kinase RcsC"/>
    <property type="match status" value="1"/>
</dbReference>
<dbReference type="InterPro" id="IPR001789">
    <property type="entry name" value="Sig_transdc_resp-reg_receiver"/>
</dbReference>
<dbReference type="CDD" id="cd17546">
    <property type="entry name" value="REC_hyHK_CKI1_RcsC-like"/>
    <property type="match status" value="1"/>
</dbReference>
<dbReference type="SMART" id="SM00091">
    <property type="entry name" value="PAS"/>
    <property type="match status" value="1"/>
</dbReference>
<protein>
    <recommendedName>
        <fullName evidence="3">histidine kinase</fullName>
        <ecNumber evidence="3">2.7.13.3</ecNumber>
    </recommendedName>
</protein>
<keyword evidence="6 15" id="KW-0597">Phosphoprotein</keyword>
<dbReference type="Gene3D" id="3.30.565.10">
    <property type="entry name" value="Histidine kinase-like ATPase, C-terminal domain"/>
    <property type="match status" value="1"/>
</dbReference>
<evidence type="ECO:0000256" key="11">
    <source>
        <dbReference type="ARBA" id="ARBA00022989"/>
    </source>
</evidence>
<keyword evidence="5" id="KW-0997">Cell inner membrane</keyword>
<dbReference type="SMART" id="SM00387">
    <property type="entry name" value="HATPase_c"/>
    <property type="match status" value="1"/>
</dbReference>
<evidence type="ECO:0000256" key="15">
    <source>
        <dbReference type="PROSITE-ProRule" id="PRU00169"/>
    </source>
</evidence>
<evidence type="ECO:0000256" key="14">
    <source>
        <dbReference type="PROSITE-ProRule" id="PRU00110"/>
    </source>
</evidence>
<dbReference type="PROSITE" id="PS50112">
    <property type="entry name" value="PAS"/>
    <property type="match status" value="1"/>
</dbReference>
<dbReference type="AlphaFoldDB" id="A0A8J7SKS8"/>
<dbReference type="SMART" id="SM00448">
    <property type="entry name" value="REC"/>
    <property type="match status" value="1"/>
</dbReference>
<feature type="domain" description="HPt" evidence="21">
    <location>
        <begin position="658"/>
        <end position="755"/>
    </location>
</feature>
<dbReference type="Gene3D" id="3.40.50.2300">
    <property type="match status" value="1"/>
</dbReference>
<name>A0A8J7SKS8_9PROT</name>
<dbReference type="Pfam" id="PF00072">
    <property type="entry name" value="Response_reg"/>
    <property type="match status" value="1"/>
</dbReference>
<dbReference type="PROSITE" id="PS50109">
    <property type="entry name" value="HIS_KIN"/>
    <property type="match status" value="1"/>
</dbReference>
<dbReference type="SUPFAM" id="SSF55785">
    <property type="entry name" value="PYP-like sensor domain (PAS domain)"/>
    <property type="match status" value="1"/>
</dbReference>
<keyword evidence="23" id="KW-1185">Reference proteome</keyword>
<evidence type="ECO:0000256" key="17">
    <source>
        <dbReference type="SAM" id="Phobius"/>
    </source>
</evidence>
<dbReference type="SUPFAM" id="SSF47226">
    <property type="entry name" value="Histidine-containing phosphotransfer domain, HPT domain"/>
    <property type="match status" value="1"/>
</dbReference>
<dbReference type="CDD" id="cd00130">
    <property type="entry name" value="PAS"/>
    <property type="match status" value="1"/>
</dbReference>
<proteinExistence type="predicted"/>
<accession>A0A8J7SKS8</accession>
<evidence type="ECO:0000256" key="9">
    <source>
        <dbReference type="ARBA" id="ARBA00022777"/>
    </source>
</evidence>
<evidence type="ECO:0000313" key="22">
    <source>
        <dbReference type="EMBL" id="MBP5858668.1"/>
    </source>
</evidence>
<keyword evidence="8 17" id="KW-0812">Transmembrane</keyword>
<dbReference type="SMART" id="SM00388">
    <property type="entry name" value="HisKA"/>
    <property type="match status" value="1"/>
</dbReference>
<evidence type="ECO:0000256" key="1">
    <source>
        <dbReference type="ARBA" id="ARBA00000085"/>
    </source>
</evidence>
<keyword evidence="10" id="KW-0067">ATP-binding</keyword>
<dbReference type="InterPro" id="IPR011006">
    <property type="entry name" value="CheY-like_superfamily"/>
</dbReference>
<feature type="domain" description="Response regulatory" evidence="19">
    <location>
        <begin position="504"/>
        <end position="627"/>
    </location>
</feature>
<dbReference type="InterPro" id="IPR008207">
    <property type="entry name" value="Sig_transdc_His_kin_Hpt_dom"/>
</dbReference>
<dbReference type="GO" id="GO:0006355">
    <property type="term" value="P:regulation of DNA-templated transcription"/>
    <property type="evidence" value="ECO:0007669"/>
    <property type="project" value="InterPro"/>
</dbReference>
<dbReference type="SUPFAM" id="SSF55874">
    <property type="entry name" value="ATPase domain of HSP90 chaperone/DNA topoisomerase II/histidine kinase"/>
    <property type="match status" value="1"/>
</dbReference>
<dbReference type="SUPFAM" id="SSF52172">
    <property type="entry name" value="CheY-like"/>
    <property type="match status" value="1"/>
</dbReference>
<dbReference type="GO" id="GO:0000155">
    <property type="term" value="F:phosphorelay sensor kinase activity"/>
    <property type="evidence" value="ECO:0007669"/>
    <property type="project" value="InterPro"/>
</dbReference>
<evidence type="ECO:0000256" key="5">
    <source>
        <dbReference type="ARBA" id="ARBA00022519"/>
    </source>
</evidence>
<keyword evidence="9" id="KW-0418">Kinase</keyword>
<evidence type="ECO:0000256" key="12">
    <source>
        <dbReference type="ARBA" id="ARBA00023012"/>
    </source>
</evidence>
<evidence type="ECO:0000256" key="2">
    <source>
        <dbReference type="ARBA" id="ARBA00004429"/>
    </source>
</evidence>